<keyword evidence="1" id="KW-0732">Signal</keyword>
<evidence type="ECO:0000256" key="1">
    <source>
        <dbReference type="SAM" id="SignalP"/>
    </source>
</evidence>
<dbReference type="EMBL" id="JAMZEC010000001">
    <property type="protein sequence ID" value="MCP2344420.1"/>
    <property type="molecule type" value="Genomic_DNA"/>
</dbReference>
<name>A0ABT1JRR7_9ACTN</name>
<evidence type="ECO:0000313" key="3">
    <source>
        <dbReference type="Proteomes" id="UP001320766"/>
    </source>
</evidence>
<dbReference type="RefSeq" id="WP_253765388.1">
    <property type="nucleotide sequence ID" value="NZ_BAAAVE010000036.1"/>
</dbReference>
<sequence length="381" mass="40970">MTRRFRRRALSLIMATSVAWSQVTHAVLAEPRPVSVEAWQRSSSARLVADGSLSDVAALSADDVWAVGQQEIWDVWKSRGTIRHWDGSRWSEVAIRDASGAGNLRGVAAASPSDVWAVGDGHDGVPYLAHGDVNGFDRVRAEGLWTGDWLGGVDARPGRVVAVGRGKSRDLDPRKSNWTVGLIVTGQNGRWTVQETEAEGALYAVSEGIAVGDTGTQPLIMHQSGDTWKAMPVPDVPGGYLRDVQVDGGKRAMAVGGVYHGPSDVEPLVLSWDGKHWRRVPLPGTDARLYGVTGDGKGRYWISGYDPTRETEPFMLRCEKGDCEIIRGAAAQGRSSVRLQAVTYLPGKGAVWAVGHAVDLADRYSDVVETFGPGGPPPKDS</sequence>
<accession>A0ABT1JRR7</accession>
<gene>
    <name evidence="2" type="ORF">HD595_000542</name>
</gene>
<reference evidence="2 3" key="1">
    <citation type="submission" date="2022-06" db="EMBL/GenBank/DDBJ databases">
        <title>Sequencing the genomes of 1000 actinobacteria strains.</title>
        <authorList>
            <person name="Klenk H.-P."/>
        </authorList>
    </citation>
    <scope>NUCLEOTIDE SEQUENCE [LARGE SCALE GENOMIC DNA]</scope>
    <source>
        <strain evidence="2 3">DSM 44170</strain>
    </source>
</reference>
<organism evidence="2 3">
    <name type="scientific">Nonomuraea roseoviolacea subsp. carminata</name>
    <dbReference type="NCBI Taxonomy" id="160689"/>
    <lineage>
        <taxon>Bacteria</taxon>
        <taxon>Bacillati</taxon>
        <taxon>Actinomycetota</taxon>
        <taxon>Actinomycetes</taxon>
        <taxon>Streptosporangiales</taxon>
        <taxon>Streptosporangiaceae</taxon>
        <taxon>Nonomuraea</taxon>
    </lineage>
</organism>
<evidence type="ECO:0000313" key="2">
    <source>
        <dbReference type="EMBL" id="MCP2344420.1"/>
    </source>
</evidence>
<evidence type="ECO:0008006" key="4">
    <source>
        <dbReference type="Google" id="ProtNLM"/>
    </source>
</evidence>
<keyword evidence="3" id="KW-1185">Reference proteome</keyword>
<feature type="chain" id="PRO_5046311366" description="Exo-alpha-sialidase" evidence="1">
    <location>
        <begin position="27"/>
        <end position="381"/>
    </location>
</feature>
<comment type="caution">
    <text evidence="2">The sequence shown here is derived from an EMBL/GenBank/DDBJ whole genome shotgun (WGS) entry which is preliminary data.</text>
</comment>
<protein>
    <recommendedName>
        <fullName evidence="4">Exo-alpha-sialidase</fullName>
    </recommendedName>
</protein>
<dbReference type="Proteomes" id="UP001320766">
    <property type="component" value="Unassembled WGS sequence"/>
</dbReference>
<feature type="signal peptide" evidence="1">
    <location>
        <begin position="1"/>
        <end position="26"/>
    </location>
</feature>
<proteinExistence type="predicted"/>